<dbReference type="SUPFAM" id="SSF54862">
    <property type="entry name" value="4Fe-4S ferredoxins"/>
    <property type="match status" value="1"/>
</dbReference>
<dbReference type="Pfam" id="PF14711">
    <property type="entry name" value="Nitr_red_bet_C"/>
    <property type="match status" value="1"/>
</dbReference>
<keyword evidence="12" id="KW-0560">Oxidoreductase</keyword>
<dbReference type="GO" id="GO:0009061">
    <property type="term" value="P:anaerobic respiration"/>
    <property type="evidence" value="ECO:0007669"/>
    <property type="project" value="TreeGrafter"/>
</dbReference>
<evidence type="ECO:0000256" key="5">
    <source>
        <dbReference type="ARBA" id="ARBA00022485"/>
    </source>
</evidence>
<keyword evidence="10" id="KW-0411">Iron-sulfur</keyword>
<evidence type="ECO:0000256" key="8">
    <source>
        <dbReference type="ARBA" id="ARBA00022982"/>
    </source>
</evidence>
<gene>
    <name evidence="12" type="ORF">MNBD_BACTEROID05-621</name>
</gene>
<dbReference type="EC" id="1.7.99.4" evidence="12"/>
<organism evidence="12">
    <name type="scientific">hydrothermal vent metagenome</name>
    <dbReference type="NCBI Taxonomy" id="652676"/>
    <lineage>
        <taxon>unclassified sequences</taxon>
        <taxon>metagenomes</taxon>
        <taxon>ecological metagenomes</taxon>
    </lineage>
</organism>
<dbReference type="GO" id="GO:0051539">
    <property type="term" value="F:4 iron, 4 sulfur cluster binding"/>
    <property type="evidence" value="ECO:0007669"/>
    <property type="project" value="UniProtKB-KW"/>
</dbReference>
<keyword evidence="5" id="KW-0004">4Fe-4S</keyword>
<reference evidence="12" key="1">
    <citation type="submission" date="2018-06" db="EMBL/GenBank/DDBJ databases">
        <authorList>
            <person name="Zhirakovskaya E."/>
        </authorList>
    </citation>
    <scope>NUCLEOTIDE SEQUENCE</scope>
</reference>
<evidence type="ECO:0000256" key="3">
    <source>
        <dbReference type="ARBA" id="ARBA00004196"/>
    </source>
</evidence>
<sequence>KTAMQKGQIATDGLFPKFDELRIPIKYLANLLTAGEEKPVESALQKMILLREFMRRKTVDGVTDLELLKEHGVTEYMMDDMYRIIALANYEDRFVIPTNHREYAGKTPFDNEIAAANKGSCGFSFGNGCQGGVEDSLKLNIFDNKIRSNTMSGHVKGQGSNVLSKLEEGE</sequence>
<protein>
    <submittedName>
        <fullName evidence="12">Respiratory nitrate reductase beta chain</fullName>
        <ecNumber evidence="12">1.7.99.4</ecNumber>
    </submittedName>
</protein>
<name>A0A3B0TYD0_9ZZZZ</name>
<evidence type="ECO:0000259" key="11">
    <source>
        <dbReference type="Pfam" id="PF14711"/>
    </source>
</evidence>
<comment type="cofactor">
    <cofactor evidence="2">
        <name>[4Fe-4S] cluster</name>
        <dbReference type="ChEBI" id="CHEBI:49883"/>
    </cofactor>
</comment>
<feature type="domain" description="Respiratory nitrate reductase beta C-terminal" evidence="11">
    <location>
        <begin position="4"/>
        <end position="75"/>
    </location>
</feature>
<dbReference type="EMBL" id="UOEN01000360">
    <property type="protein sequence ID" value="VAW17159.1"/>
    <property type="molecule type" value="Genomic_DNA"/>
</dbReference>
<keyword evidence="7" id="KW-0677">Repeat</keyword>
<evidence type="ECO:0000256" key="1">
    <source>
        <dbReference type="ARBA" id="ARBA00001927"/>
    </source>
</evidence>
<dbReference type="Gene3D" id="1.10.3650.10">
    <property type="entry name" value="nitrate reductase domain like"/>
    <property type="match status" value="1"/>
</dbReference>
<dbReference type="GO" id="GO:0030313">
    <property type="term" value="C:cell envelope"/>
    <property type="evidence" value="ECO:0007669"/>
    <property type="project" value="UniProtKB-SubCell"/>
</dbReference>
<evidence type="ECO:0000256" key="2">
    <source>
        <dbReference type="ARBA" id="ARBA00001966"/>
    </source>
</evidence>
<evidence type="ECO:0000256" key="6">
    <source>
        <dbReference type="ARBA" id="ARBA00022723"/>
    </source>
</evidence>
<dbReference type="AlphaFoldDB" id="A0A3B0TYD0"/>
<dbReference type="InterPro" id="IPR038262">
    <property type="entry name" value="Nitr_red_bet_C_sf"/>
</dbReference>
<comment type="subcellular location">
    <subcellularLocation>
        <location evidence="3">Cell envelope</location>
    </subcellularLocation>
</comment>
<comment type="cofactor">
    <cofactor evidence="1">
        <name>[3Fe-4S] cluster</name>
        <dbReference type="ChEBI" id="CHEBI:21137"/>
    </cofactor>
</comment>
<evidence type="ECO:0000256" key="10">
    <source>
        <dbReference type="ARBA" id="ARBA00023014"/>
    </source>
</evidence>
<dbReference type="GO" id="GO:0016020">
    <property type="term" value="C:membrane"/>
    <property type="evidence" value="ECO:0007669"/>
    <property type="project" value="TreeGrafter"/>
</dbReference>
<dbReference type="GO" id="GO:0016491">
    <property type="term" value="F:oxidoreductase activity"/>
    <property type="evidence" value="ECO:0007669"/>
    <property type="project" value="UniProtKB-KW"/>
</dbReference>
<keyword evidence="8" id="KW-0249">Electron transport</keyword>
<evidence type="ECO:0000256" key="4">
    <source>
        <dbReference type="ARBA" id="ARBA00022448"/>
    </source>
</evidence>
<dbReference type="PANTHER" id="PTHR43518:SF1">
    <property type="entry name" value="RESPIRATORY NITRATE REDUCTASE 1 BETA CHAIN"/>
    <property type="match status" value="1"/>
</dbReference>
<keyword evidence="9" id="KW-0408">Iron</keyword>
<dbReference type="InterPro" id="IPR029263">
    <property type="entry name" value="Nitr_red_bet_C"/>
</dbReference>
<feature type="non-terminal residue" evidence="12">
    <location>
        <position position="1"/>
    </location>
</feature>
<dbReference type="GO" id="GO:0046872">
    <property type="term" value="F:metal ion binding"/>
    <property type="evidence" value="ECO:0007669"/>
    <property type="project" value="UniProtKB-KW"/>
</dbReference>
<dbReference type="GO" id="GO:0009055">
    <property type="term" value="F:electron transfer activity"/>
    <property type="evidence" value="ECO:0007669"/>
    <property type="project" value="TreeGrafter"/>
</dbReference>
<proteinExistence type="predicted"/>
<evidence type="ECO:0000313" key="12">
    <source>
        <dbReference type="EMBL" id="VAW17159.1"/>
    </source>
</evidence>
<keyword evidence="6" id="KW-0479">Metal-binding</keyword>
<dbReference type="PANTHER" id="PTHR43518">
    <property type="entry name" value="NITRATE REDUCTASE BETA SUBUNIT"/>
    <property type="match status" value="1"/>
</dbReference>
<keyword evidence="4" id="KW-0813">Transport</keyword>
<evidence type="ECO:0000256" key="9">
    <source>
        <dbReference type="ARBA" id="ARBA00023004"/>
    </source>
</evidence>
<evidence type="ECO:0000256" key="7">
    <source>
        <dbReference type="ARBA" id="ARBA00022737"/>
    </source>
</evidence>
<accession>A0A3B0TYD0</accession>